<evidence type="ECO:0000256" key="4">
    <source>
        <dbReference type="ARBA" id="ARBA00022801"/>
    </source>
</evidence>
<dbReference type="Gene3D" id="3.40.710.10">
    <property type="entry name" value="DD-peptidase/beta-lactamase superfamily"/>
    <property type="match status" value="1"/>
</dbReference>
<dbReference type="InterPro" id="IPR012338">
    <property type="entry name" value="Beta-lactam/transpept-like"/>
</dbReference>
<keyword evidence="4 7" id="KW-0378">Hydrolase</keyword>
<feature type="region of interest" description="Disordered" evidence="8">
    <location>
        <begin position="1"/>
        <end position="22"/>
    </location>
</feature>
<dbReference type="GO" id="GO:0008658">
    <property type="term" value="F:penicillin binding"/>
    <property type="evidence" value="ECO:0007669"/>
    <property type="project" value="InterPro"/>
</dbReference>
<name>A0A3L7ANA5_9HYPH</name>
<evidence type="ECO:0000256" key="8">
    <source>
        <dbReference type="SAM" id="MobiDB-lite"/>
    </source>
</evidence>
<feature type="active site" description="Acyl-ester intermediate" evidence="6">
    <location>
        <position position="78"/>
    </location>
</feature>
<accession>A0A3L7ANA5</accession>
<feature type="domain" description="Penicillin-binding protein transpeptidase" evidence="9">
    <location>
        <begin position="55"/>
        <end position="268"/>
    </location>
</feature>
<dbReference type="InterPro" id="IPR002137">
    <property type="entry name" value="Beta-lactam_class-D_AS"/>
</dbReference>
<keyword evidence="11" id="KW-1185">Reference proteome</keyword>
<evidence type="ECO:0000259" key="9">
    <source>
        <dbReference type="Pfam" id="PF00905"/>
    </source>
</evidence>
<evidence type="ECO:0000256" key="7">
    <source>
        <dbReference type="RuleBase" id="RU361140"/>
    </source>
</evidence>
<evidence type="ECO:0000256" key="3">
    <source>
        <dbReference type="ARBA" id="ARBA00022729"/>
    </source>
</evidence>
<dbReference type="Proteomes" id="UP000269692">
    <property type="component" value="Unassembled WGS sequence"/>
</dbReference>
<evidence type="ECO:0000256" key="6">
    <source>
        <dbReference type="PIRSR" id="PIRSR602137-50"/>
    </source>
</evidence>
<gene>
    <name evidence="10" type="ORF">D9R14_02210</name>
</gene>
<sequence length="294" mass="31850">MSTARGWSRSPPRPPEVACGNRGRRGAPAAACALVLSLLLLGVMPARAAEECFLVTDLDTGRVLAKQGLCATRHSPASTFKIPLALMGFDAGLLKSATQPVLEPPPDADTSREVTRGPQTPQSWMRNSVVWYSQVLTRELGPERIRAYLERFVYGTLNISGTPGRAEPITHFWLSSSLRISPREQVDFLRRMLKGELKVSEKAVTETMALLAQQEQPAGWQLFGKTGTGFSPGGDGLPDPHRPLGWFVGFAQKSGRTAVFARFISLDQKSEEGLGLMARRQALGALAAVLAAQN</sequence>
<evidence type="ECO:0000256" key="1">
    <source>
        <dbReference type="ARBA" id="ARBA00007898"/>
    </source>
</evidence>
<dbReference type="AlphaFoldDB" id="A0A3L7ANA5"/>
<evidence type="ECO:0000313" key="10">
    <source>
        <dbReference type="EMBL" id="RLP81827.1"/>
    </source>
</evidence>
<feature type="region of interest" description="Disordered" evidence="8">
    <location>
        <begin position="98"/>
        <end position="121"/>
    </location>
</feature>
<dbReference type="EMBL" id="RCTF01000001">
    <property type="protein sequence ID" value="RLP81827.1"/>
    <property type="molecule type" value="Genomic_DNA"/>
</dbReference>
<evidence type="ECO:0000313" key="11">
    <source>
        <dbReference type="Proteomes" id="UP000269692"/>
    </source>
</evidence>
<protein>
    <recommendedName>
        <fullName evidence="2 7">Beta-lactamase</fullName>
        <ecNumber evidence="2 7">3.5.2.6</ecNumber>
    </recommendedName>
</protein>
<feature type="modified residue" description="N6-carboxylysine" evidence="6">
    <location>
        <position position="81"/>
    </location>
</feature>
<dbReference type="InterPro" id="IPR001460">
    <property type="entry name" value="PCN-bd_Tpept"/>
</dbReference>
<organism evidence="10 11">
    <name type="scientific">Xanthobacter tagetidis</name>
    <dbReference type="NCBI Taxonomy" id="60216"/>
    <lineage>
        <taxon>Bacteria</taxon>
        <taxon>Pseudomonadati</taxon>
        <taxon>Pseudomonadota</taxon>
        <taxon>Alphaproteobacteria</taxon>
        <taxon>Hyphomicrobiales</taxon>
        <taxon>Xanthobacteraceae</taxon>
        <taxon>Xanthobacter</taxon>
    </lineage>
</organism>
<dbReference type="PROSITE" id="PS00337">
    <property type="entry name" value="BETA_LACTAMASE_D"/>
    <property type="match status" value="1"/>
</dbReference>
<comment type="caution">
    <text evidence="10">The sequence shown here is derived from an EMBL/GenBank/DDBJ whole genome shotgun (WGS) entry which is preliminary data.</text>
</comment>
<dbReference type="SUPFAM" id="SSF56601">
    <property type="entry name" value="beta-lactamase/transpeptidase-like"/>
    <property type="match status" value="1"/>
</dbReference>
<keyword evidence="3" id="KW-0732">Signal</keyword>
<reference evidence="10 11" key="1">
    <citation type="submission" date="2018-10" db="EMBL/GenBank/DDBJ databases">
        <title>Xanthobacter tagetidis genome sequencing and assembly.</title>
        <authorList>
            <person name="Maclea K.S."/>
            <person name="Goen A.E."/>
            <person name="Fatima S.A."/>
        </authorList>
    </citation>
    <scope>NUCLEOTIDE SEQUENCE [LARGE SCALE GENOMIC DNA]</scope>
    <source>
        <strain evidence="10 11">ATCC 700314</strain>
    </source>
</reference>
<evidence type="ECO:0000256" key="5">
    <source>
        <dbReference type="ARBA" id="ARBA00023251"/>
    </source>
</evidence>
<dbReference type="EC" id="3.5.2.6" evidence="2 7"/>
<dbReference type="GO" id="GO:0046677">
    <property type="term" value="P:response to antibiotic"/>
    <property type="evidence" value="ECO:0007669"/>
    <property type="project" value="UniProtKB-UniRule"/>
</dbReference>
<comment type="catalytic activity">
    <reaction evidence="7">
        <text>a beta-lactam + H2O = a substituted beta-amino acid</text>
        <dbReference type="Rhea" id="RHEA:20401"/>
        <dbReference type="ChEBI" id="CHEBI:15377"/>
        <dbReference type="ChEBI" id="CHEBI:35627"/>
        <dbReference type="ChEBI" id="CHEBI:140347"/>
        <dbReference type="EC" id="3.5.2.6"/>
    </reaction>
</comment>
<dbReference type="GO" id="GO:0008800">
    <property type="term" value="F:beta-lactamase activity"/>
    <property type="evidence" value="ECO:0007669"/>
    <property type="project" value="UniProtKB-UniRule"/>
</dbReference>
<comment type="similarity">
    <text evidence="1 7">Belongs to the class-D beta-lactamase family.</text>
</comment>
<dbReference type="OrthoDB" id="9762883at2"/>
<evidence type="ECO:0000256" key="2">
    <source>
        <dbReference type="ARBA" id="ARBA00012865"/>
    </source>
</evidence>
<proteinExistence type="inferred from homology"/>
<dbReference type="GO" id="GO:0017001">
    <property type="term" value="P:antibiotic catabolic process"/>
    <property type="evidence" value="ECO:0007669"/>
    <property type="project" value="InterPro"/>
</dbReference>
<keyword evidence="5 7" id="KW-0046">Antibiotic resistance</keyword>
<dbReference type="Pfam" id="PF00905">
    <property type="entry name" value="Transpeptidase"/>
    <property type="match status" value="1"/>
</dbReference>